<comment type="caution">
    <text evidence="1">The sequence shown here is derived from an EMBL/GenBank/DDBJ whole genome shotgun (WGS) entry which is preliminary data.</text>
</comment>
<sequence>MNKGKIAFAKPVSAAKIALMIVATIALPPSHISTITKLTINILNHYIKFNVK</sequence>
<organism evidence="1 2">
    <name type="scientific">Veillonella dispar ATCC 17748</name>
    <dbReference type="NCBI Taxonomy" id="546273"/>
    <lineage>
        <taxon>Bacteria</taxon>
        <taxon>Bacillati</taxon>
        <taxon>Bacillota</taxon>
        <taxon>Negativicutes</taxon>
        <taxon>Veillonellales</taxon>
        <taxon>Veillonellaceae</taxon>
        <taxon>Veillonella</taxon>
    </lineage>
</organism>
<evidence type="ECO:0000313" key="1">
    <source>
        <dbReference type="EMBL" id="EEP64674.1"/>
    </source>
</evidence>
<gene>
    <name evidence="1" type="ORF">VEIDISOL_01736</name>
</gene>
<evidence type="ECO:0000313" key="2">
    <source>
        <dbReference type="Proteomes" id="UP000003529"/>
    </source>
</evidence>
<name>C4FS46_9FIRM</name>
<proteinExistence type="predicted"/>
<keyword evidence="2" id="KW-1185">Reference proteome</keyword>
<reference evidence="1" key="1">
    <citation type="submission" date="2009-04" db="EMBL/GenBank/DDBJ databases">
        <authorList>
            <person name="Weinstock G."/>
            <person name="Sodergren E."/>
            <person name="Clifton S."/>
            <person name="Fulton L."/>
            <person name="Fulton B."/>
            <person name="Courtney L."/>
            <person name="Fronick C."/>
            <person name="Harrison M."/>
            <person name="Strong C."/>
            <person name="Farmer C."/>
            <person name="Delahaunty K."/>
            <person name="Markovic C."/>
            <person name="Hall O."/>
            <person name="Minx P."/>
            <person name="Tomlinson C."/>
            <person name="Mitreva M."/>
            <person name="Nelson J."/>
            <person name="Hou S."/>
            <person name="Wollam A."/>
            <person name="Pepin K.H."/>
            <person name="Johnson M."/>
            <person name="Bhonagiri V."/>
            <person name="Nash W.E."/>
            <person name="Warren W."/>
            <person name="Chinwalla A."/>
            <person name="Mardis E.R."/>
            <person name="Wilson R.K."/>
        </authorList>
    </citation>
    <scope>NUCLEOTIDE SEQUENCE [LARGE SCALE GENOMIC DNA]</scope>
    <source>
        <strain evidence="1">ATCC 17748</strain>
    </source>
</reference>
<dbReference type="AlphaFoldDB" id="C4FS46"/>
<protein>
    <submittedName>
        <fullName evidence="1">Uncharacterized protein</fullName>
    </submittedName>
</protein>
<dbReference type="Proteomes" id="UP000003529">
    <property type="component" value="Unassembled WGS sequence"/>
</dbReference>
<dbReference type="EMBL" id="ACIK02000019">
    <property type="protein sequence ID" value="EEP64674.1"/>
    <property type="molecule type" value="Genomic_DNA"/>
</dbReference>
<dbReference type="HOGENOM" id="CLU_3085976_0_0_9"/>
<accession>C4FS46</accession>